<keyword evidence="1" id="KW-0812">Transmembrane</keyword>
<proteinExistence type="predicted"/>
<organism evidence="2">
    <name type="scientific">Pongo abelii</name>
    <name type="common">Sumatran orangutan</name>
    <name type="synonym">Pongo pygmaeus abelii</name>
    <dbReference type="NCBI Taxonomy" id="9601"/>
    <lineage>
        <taxon>Eukaryota</taxon>
        <taxon>Metazoa</taxon>
        <taxon>Chordata</taxon>
        <taxon>Craniata</taxon>
        <taxon>Vertebrata</taxon>
        <taxon>Euteleostomi</taxon>
        <taxon>Mammalia</taxon>
        <taxon>Eutheria</taxon>
        <taxon>Euarchontoglires</taxon>
        <taxon>Primates</taxon>
        <taxon>Haplorrhini</taxon>
        <taxon>Catarrhini</taxon>
        <taxon>Hominidae</taxon>
        <taxon>Pongo</taxon>
    </lineage>
</organism>
<gene>
    <name evidence="2" type="ORF">CR201_G0003782</name>
</gene>
<evidence type="ECO:0000256" key="1">
    <source>
        <dbReference type="SAM" id="Phobius"/>
    </source>
</evidence>
<accession>A0A2J8X9U9</accession>
<feature type="transmembrane region" description="Helical" evidence="1">
    <location>
        <begin position="53"/>
        <end position="75"/>
    </location>
</feature>
<dbReference type="EMBL" id="NDHI03003369">
    <property type="protein sequence ID" value="PNJ78803.1"/>
    <property type="molecule type" value="Genomic_DNA"/>
</dbReference>
<reference evidence="2" key="1">
    <citation type="submission" date="2017-12" db="EMBL/GenBank/DDBJ databases">
        <title>High-resolution comparative analysis of great ape genomes.</title>
        <authorList>
            <person name="Pollen A."/>
            <person name="Hastie A."/>
            <person name="Hormozdiari F."/>
            <person name="Dougherty M."/>
            <person name="Liu R."/>
            <person name="Chaisson M."/>
            <person name="Hoppe E."/>
            <person name="Hill C."/>
            <person name="Pang A."/>
            <person name="Hillier L."/>
            <person name="Baker C."/>
            <person name="Armstrong J."/>
            <person name="Shendure J."/>
            <person name="Paten B."/>
            <person name="Wilson R."/>
            <person name="Chao H."/>
            <person name="Schneider V."/>
            <person name="Ventura M."/>
            <person name="Kronenberg Z."/>
            <person name="Murali S."/>
            <person name="Gordon D."/>
            <person name="Cantsilieris S."/>
            <person name="Munson K."/>
            <person name="Nelson B."/>
            <person name="Raja A."/>
            <person name="Underwood J."/>
            <person name="Diekhans M."/>
            <person name="Fiddes I."/>
            <person name="Haussler D."/>
            <person name="Eichler E."/>
        </authorList>
    </citation>
    <scope>NUCLEOTIDE SEQUENCE [LARGE SCALE GENOMIC DNA]</scope>
    <source>
        <strain evidence="2">Susie</strain>
    </source>
</reference>
<dbReference type="AlphaFoldDB" id="A0A2J8X9U9"/>
<sequence length="109" mass="12396">MIVKPPQPRETTGVQWSDLSSLQPLPPGFKRFSCLSLWDSWDYPGIRHLPPCLANMCICWSSPIFIASLGFIILFPSTVTRGTHARPMHMHTQKRAERKDTNKLMLMSG</sequence>
<comment type="caution">
    <text evidence="2">The sequence shown here is derived from an EMBL/GenBank/DDBJ whole genome shotgun (WGS) entry which is preliminary data.</text>
</comment>
<keyword evidence="1" id="KW-0472">Membrane</keyword>
<dbReference type="PANTHER" id="PTHR46254">
    <property type="entry name" value="PROTEIN GVQW1-RELATED"/>
    <property type="match status" value="1"/>
</dbReference>
<keyword evidence="1" id="KW-1133">Transmembrane helix</keyword>
<name>A0A2J8X9U9_PONAB</name>
<protein>
    <submittedName>
        <fullName evidence="2">Uncharacterized protein</fullName>
    </submittedName>
</protein>
<evidence type="ECO:0000313" key="2">
    <source>
        <dbReference type="EMBL" id="PNJ78803.1"/>
    </source>
</evidence>